<protein>
    <submittedName>
        <fullName evidence="1">Uncharacterized protein</fullName>
    </submittedName>
</protein>
<evidence type="ECO:0000313" key="1">
    <source>
        <dbReference type="EMBL" id="KKN74837.1"/>
    </source>
</evidence>
<proteinExistence type="predicted"/>
<dbReference type="EMBL" id="LAZR01000320">
    <property type="protein sequence ID" value="KKN74837.1"/>
    <property type="molecule type" value="Genomic_DNA"/>
</dbReference>
<dbReference type="AlphaFoldDB" id="A0A0F9TIY9"/>
<accession>A0A0F9TIY9</accession>
<reference evidence="1" key="1">
    <citation type="journal article" date="2015" name="Nature">
        <title>Complex archaea that bridge the gap between prokaryotes and eukaryotes.</title>
        <authorList>
            <person name="Spang A."/>
            <person name="Saw J.H."/>
            <person name="Jorgensen S.L."/>
            <person name="Zaremba-Niedzwiedzka K."/>
            <person name="Martijn J."/>
            <person name="Lind A.E."/>
            <person name="van Eijk R."/>
            <person name="Schleper C."/>
            <person name="Guy L."/>
            <person name="Ettema T.J."/>
        </authorList>
    </citation>
    <scope>NUCLEOTIDE SEQUENCE</scope>
</reference>
<comment type="caution">
    <text evidence="1">The sequence shown here is derived from an EMBL/GenBank/DDBJ whole genome shotgun (WGS) entry which is preliminary data.</text>
</comment>
<gene>
    <name evidence="1" type="ORF">LCGC14_0387300</name>
</gene>
<sequence>MATTYARVISAKLFIDWDFDDAYTEETDYLIRADGSLRFHPPATGIWTGSGIVDRCTLTLDNSTGRFSPLNTGGALYGDIRDGKAYNAPMYIEVSINGGSNYYTVFAGVIKIPREMGSTSKETAIITIDCRSLEEPILSKLTTTTATNFIARHNLDYNEADYIANVLIDAGIGAGDQDMDAGTFCIPWMWIDQESPIETCWKLAAAGGGRFYYTPDGKYAYENSRHWLTGSAHTSSQATLTIGDFQRLTPFYNDRELYESVSVVSYPRETTIADTLWESDVVYIIPAGETVLIEAVLDNPAFSKDTVTYDAVNSGGVDMSASITMNPTDWAARVSMSFVNGHATQAIEIHNLTITGSPITSLDDVSVVEESSDGFWTDREGRDRKLTGNPWIQTQAQLSFLSEFLLDRMETPRLFFKIDGVRGDPQRRLGDRITVSDASMSISSRIMFLTAIDWRFERGGPFLQNYEAVDGTALYQYLTTDPSYFILGTNKLGAADPDNGRVFY</sequence>
<name>A0A0F9TIY9_9ZZZZ</name>
<organism evidence="1">
    <name type="scientific">marine sediment metagenome</name>
    <dbReference type="NCBI Taxonomy" id="412755"/>
    <lineage>
        <taxon>unclassified sequences</taxon>
        <taxon>metagenomes</taxon>
        <taxon>ecological metagenomes</taxon>
    </lineage>
</organism>